<dbReference type="Pfam" id="PF12796">
    <property type="entry name" value="Ank_2"/>
    <property type="match status" value="2"/>
</dbReference>
<feature type="repeat" description="ANK" evidence="3">
    <location>
        <begin position="531"/>
        <end position="563"/>
    </location>
</feature>
<dbReference type="EMBL" id="CABFNO020001454">
    <property type="protein sequence ID" value="CAG9988809.1"/>
    <property type="molecule type" value="Genomic_DNA"/>
</dbReference>
<proteinExistence type="predicted"/>
<dbReference type="Proteomes" id="UP000754883">
    <property type="component" value="Unassembled WGS sequence"/>
</dbReference>
<name>A0A9N9Y209_9HYPO</name>
<evidence type="ECO:0000256" key="1">
    <source>
        <dbReference type="ARBA" id="ARBA00022737"/>
    </source>
</evidence>
<feature type="compositionally biased region" description="Polar residues" evidence="4">
    <location>
        <begin position="197"/>
        <end position="209"/>
    </location>
</feature>
<dbReference type="OrthoDB" id="7464126at2759"/>
<gene>
    <name evidence="5" type="ORF">CBYS24578_00014220</name>
</gene>
<feature type="repeat" description="ANK" evidence="3">
    <location>
        <begin position="463"/>
        <end position="495"/>
    </location>
</feature>
<evidence type="ECO:0000313" key="5">
    <source>
        <dbReference type="EMBL" id="CAG9988809.1"/>
    </source>
</evidence>
<sequence length="841" mass="94234">MEVLGGAATLAKIAAKGLETIQGIANTESDYAELCGELNFIEAIIRNAQQTSMQGKDTTPMFGIQDQIEKLASMLTEISKGLNEIKAKCQHKSTKGGSSASKTKWFMHSGKIGEMRQKAKQIKEDLHMAINMHMSTLNHQRIMQLQEVVCRLDISARQLEHMPHAAMVILSAQEQIMNGQTEEDAQRIQELDDEGNELNSNDTSATTHAQGPAPLDAPSQSLVGQRTTVAVAFQKTKCPTQCVCRCHTRSRKISSPEWIKKLTGSWELQYKPQIAGLQWDTRCPCNKSDGLEIAWRPPEWWWIQSFFPRPNRYSLKCALRPARVLPWGSQKYGYLDKSVADICQAMDNGMAVFPDDEFDIDFGIIELFIAQEQFEVLEFLLLQWKNILVESGLSRSAGFWASSYLRFKSLGEPEVRVLEQVVSYVDWETDLATSPLHEVALLGSGVQESCAKQKDLVDTWDETGHTPLHHAITQGHTQAVQDLIDAGVNVNRRTFNEDTPLTLAAVHGRTECMRRLLLTRRINRIDERDRFKRTALHCAASGGHSEAVRLLLEAGASPLLRSIWGDFPLHHAVKSENENPAEIAAIINLLLDAPGTDINATNDRGDTAIMMAVRNNNHVALRCLAQAGASLTAVNKDSDTMLHLAAWCGDLETLHFLDGQELTCINWKLPGELSWTPWMWFMRRLNHSERKPDPAEMIAFVQLYRGIRDRDLAHDISLLEQTLAALDRNDEAEAPFHLSAIIQSKEAYYDEHSAGFYRGLRGHLSCGDKERLLDDIQADLQELRLEMASSPWDLDPFGKFDSDECLSESDESLSNPDESISDSEDFSESPIRQESDASNGN</sequence>
<dbReference type="InterPro" id="IPR002110">
    <property type="entry name" value="Ankyrin_rpt"/>
</dbReference>
<accession>A0A9N9Y209</accession>
<evidence type="ECO:0000256" key="4">
    <source>
        <dbReference type="SAM" id="MobiDB-lite"/>
    </source>
</evidence>
<dbReference type="InterPro" id="IPR036770">
    <property type="entry name" value="Ankyrin_rpt-contain_sf"/>
</dbReference>
<dbReference type="PROSITE" id="PS50088">
    <property type="entry name" value="ANK_REPEAT"/>
    <property type="match status" value="3"/>
</dbReference>
<dbReference type="PROSITE" id="PS50297">
    <property type="entry name" value="ANK_REP_REGION"/>
    <property type="match status" value="2"/>
</dbReference>
<comment type="caution">
    <text evidence="5">The sequence shown here is derived from an EMBL/GenBank/DDBJ whole genome shotgun (WGS) entry which is preliminary data.</text>
</comment>
<dbReference type="SUPFAM" id="SSF48403">
    <property type="entry name" value="Ankyrin repeat"/>
    <property type="match status" value="1"/>
</dbReference>
<keyword evidence="2 3" id="KW-0040">ANK repeat</keyword>
<organism evidence="5 6">
    <name type="scientific">Clonostachys byssicola</name>
    <dbReference type="NCBI Taxonomy" id="160290"/>
    <lineage>
        <taxon>Eukaryota</taxon>
        <taxon>Fungi</taxon>
        <taxon>Dikarya</taxon>
        <taxon>Ascomycota</taxon>
        <taxon>Pezizomycotina</taxon>
        <taxon>Sordariomycetes</taxon>
        <taxon>Hypocreomycetidae</taxon>
        <taxon>Hypocreales</taxon>
        <taxon>Bionectriaceae</taxon>
        <taxon>Clonostachys</taxon>
    </lineage>
</organism>
<evidence type="ECO:0000313" key="6">
    <source>
        <dbReference type="Proteomes" id="UP000754883"/>
    </source>
</evidence>
<evidence type="ECO:0000256" key="3">
    <source>
        <dbReference type="PROSITE-ProRule" id="PRU00023"/>
    </source>
</evidence>
<protein>
    <submittedName>
        <fullName evidence="5">Uncharacterized protein</fullName>
    </submittedName>
</protein>
<feature type="region of interest" description="Disordered" evidence="4">
    <location>
        <begin position="195"/>
        <end position="220"/>
    </location>
</feature>
<dbReference type="PANTHER" id="PTHR24173">
    <property type="entry name" value="ANKYRIN REPEAT CONTAINING"/>
    <property type="match status" value="1"/>
</dbReference>
<evidence type="ECO:0000256" key="2">
    <source>
        <dbReference type="ARBA" id="ARBA00023043"/>
    </source>
</evidence>
<dbReference type="Gene3D" id="1.25.40.20">
    <property type="entry name" value="Ankyrin repeat-containing domain"/>
    <property type="match status" value="2"/>
</dbReference>
<feature type="repeat" description="ANK" evidence="3">
    <location>
        <begin position="604"/>
        <end position="636"/>
    </location>
</feature>
<dbReference type="Pfam" id="PF00023">
    <property type="entry name" value="Ank"/>
    <property type="match status" value="1"/>
</dbReference>
<dbReference type="SMART" id="SM00248">
    <property type="entry name" value="ANK"/>
    <property type="match status" value="6"/>
</dbReference>
<feature type="compositionally biased region" description="Polar residues" evidence="4">
    <location>
        <begin position="830"/>
        <end position="841"/>
    </location>
</feature>
<feature type="region of interest" description="Disordered" evidence="4">
    <location>
        <begin position="795"/>
        <end position="841"/>
    </location>
</feature>
<keyword evidence="6" id="KW-1185">Reference proteome</keyword>
<reference evidence="5" key="1">
    <citation type="submission" date="2021-10" db="EMBL/GenBank/DDBJ databases">
        <authorList>
            <person name="Piombo E."/>
        </authorList>
    </citation>
    <scope>NUCLEOTIDE SEQUENCE</scope>
</reference>
<dbReference type="AlphaFoldDB" id="A0A9N9Y209"/>
<keyword evidence="1" id="KW-0677">Repeat</keyword>
<dbReference type="PANTHER" id="PTHR24173:SF74">
    <property type="entry name" value="ANKYRIN REPEAT DOMAIN-CONTAINING PROTEIN 16"/>
    <property type="match status" value="1"/>
</dbReference>